<protein>
    <submittedName>
        <fullName evidence="6">Uncharacterized protein</fullName>
    </submittedName>
</protein>
<dbReference type="PROSITE" id="PS01179">
    <property type="entry name" value="PID"/>
    <property type="match status" value="2"/>
</dbReference>
<dbReference type="RefSeq" id="XP_062716969.1">
    <property type="nucleotide sequence ID" value="XM_062860985.1"/>
</dbReference>
<evidence type="ECO:0000259" key="4">
    <source>
        <dbReference type="PROSITE" id="PS01179"/>
    </source>
</evidence>
<keyword evidence="7" id="KW-1185">Reference proteome</keyword>
<feature type="region of interest" description="Disordered" evidence="3">
    <location>
        <begin position="260"/>
        <end position="366"/>
    </location>
</feature>
<feature type="compositionally biased region" description="Basic and acidic residues" evidence="3">
    <location>
        <begin position="327"/>
        <end position="356"/>
    </location>
</feature>
<feature type="domain" description="PID" evidence="4">
    <location>
        <begin position="470"/>
        <end position="598"/>
    </location>
</feature>
<dbReference type="SUPFAM" id="SSF51045">
    <property type="entry name" value="WW domain"/>
    <property type="match status" value="1"/>
</dbReference>
<keyword evidence="1" id="KW-0677">Repeat</keyword>
<evidence type="ECO:0000313" key="6">
    <source>
        <dbReference type="EnsemblMetazoa" id="AALFPA23_025057.P37351"/>
    </source>
</evidence>
<evidence type="ECO:0000256" key="3">
    <source>
        <dbReference type="SAM" id="MobiDB-lite"/>
    </source>
</evidence>
<organism evidence="6 7">
    <name type="scientific">Aedes albopictus</name>
    <name type="common">Asian tiger mosquito</name>
    <name type="synonym">Stegomyia albopicta</name>
    <dbReference type="NCBI Taxonomy" id="7160"/>
    <lineage>
        <taxon>Eukaryota</taxon>
        <taxon>Metazoa</taxon>
        <taxon>Ecdysozoa</taxon>
        <taxon>Arthropoda</taxon>
        <taxon>Hexapoda</taxon>
        <taxon>Insecta</taxon>
        <taxon>Pterygota</taxon>
        <taxon>Neoptera</taxon>
        <taxon>Endopterygota</taxon>
        <taxon>Diptera</taxon>
        <taxon>Nematocera</taxon>
        <taxon>Culicoidea</taxon>
        <taxon>Culicidae</taxon>
        <taxon>Culicinae</taxon>
        <taxon>Aedini</taxon>
        <taxon>Aedes</taxon>
        <taxon>Stegomyia</taxon>
    </lineage>
</organism>
<dbReference type="PROSITE" id="PS50020">
    <property type="entry name" value="WW_DOMAIN_2"/>
    <property type="match status" value="1"/>
</dbReference>
<evidence type="ECO:0000256" key="2">
    <source>
        <dbReference type="SAM" id="Coils"/>
    </source>
</evidence>
<dbReference type="Proteomes" id="UP000069940">
    <property type="component" value="Unassembled WGS sequence"/>
</dbReference>
<dbReference type="PANTHER" id="PTHR14058">
    <property type="entry name" value="AMYLOID BETA A4 PRECURSOR PROTEIN-BINDING FAMILY B"/>
    <property type="match status" value="1"/>
</dbReference>
<feature type="compositionally biased region" description="Low complexity" evidence="3">
    <location>
        <begin position="417"/>
        <end position="439"/>
    </location>
</feature>
<feature type="domain" description="WW" evidence="5">
    <location>
        <begin position="344"/>
        <end position="376"/>
    </location>
</feature>
<evidence type="ECO:0000259" key="5">
    <source>
        <dbReference type="PROSITE" id="PS50020"/>
    </source>
</evidence>
<dbReference type="SMART" id="SM00462">
    <property type="entry name" value="PTB"/>
    <property type="match status" value="2"/>
</dbReference>
<keyword evidence="2" id="KW-0175">Coiled coil</keyword>
<dbReference type="SUPFAM" id="SSF50729">
    <property type="entry name" value="PH domain-like"/>
    <property type="match status" value="2"/>
</dbReference>
<dbReference type="CDD" id="cd01272">
    <property type="entry name" value="PTB1_Fe65"/>
    <property type="match status" value="1"/>
</dbReference>
<dbReference type="Gene3D" id="2.30.29.30">
    <property type="entry name" value="Pleckstrin-homology domain (PH domain)/Phosphotyrosine-binding domain (PTB)"/>
    <property type="match status" value="2"/>
</dbReference>
<dbReference type="GeneID" id="109420362"/>
<proteinExistence type="predicted"/>
<dbReference type="RefSeq" id="XP_029713758.2">
    <property type="nucleotide sequence ID" value="XM_029857898.2"/>
</dbReference>
<evidence type="ECO:0000313" key="7">
    <source>
        <dbReference type="Proteomes" id="UP000069940"/>
    </source>
</evidence>
<dbReference type="PANTHER" id="PTHR14058:SF8">
    <property type="entry name" value="PROTEIN FE65 HOMOLOG"/>
    <property type="match status" value="1"/>
</dbReference>
<accession>A0ABM2A6Z1</accession>
<dbReference type="InterPro" id="IPR006020">
    <property type="entry name" value="PTB/PI_dom"/>
</dbReference>
<dbReference type="InterPro" id="IPR001202">
    <property type="entry name" value="WW_dom"/>
</dbReference>
<name>A0ABM2A6Z1_AEDAL</name>
<dbReference type="Pfam" id="PF00640">
    <property type="entry name" value="PID"/>
    <property type="match status" value="2"/>
</dbReference>
<sequence length="814" mass="91683">MLDLNELRDKLATLLSYQRNIATVIESITNELIDRAVQQELVELENRQLRRRNKRLNEKLTKFERARDDSARAQLTMRRFMSHSESTFNNHASPPLPPSSSSSSSSLVYGRPRTAAAEDANNHFRRSTWYRPAEIYYQPLSDGRQDPEHLYDAAAIDENGNIYEALDEIGGNFGGNFNKNGLLSYENPNYHMDPLRMERNSHLYEEIISELQQQGTLRPAGSVNLVRDPSLLGSNRKGYMDIASMAVEGKEMDNSLKDKQKLLDGSPNESEMQKDEVSEKSEKTQEEEIKHIAGTLNADDLYAVPNKKKQQQVGEVVPDDEEEDEEEKGKQEDIEAIEDKDKTNDLPPGWEKHEDNGGPYYWHIKSGTIQREPPVWPKEPPKELKTPIAPTPRYIQNSMFSQTLASLYGTPKPETGSSSSSSGRLHESISSVTRSSTSSALDQEDERRRREDIALKRRSFPLKSDTDRPIRFAVRSLGWVEIAEEDLTPERSSKAVNKCIVDLSLGRNEMLDVVGRWGDGKDLFMDLDEGALKLIDPETLTILNSQPIHTIRVWGVGRDNGRDFAYVARDRLTRIHMCHVFRCDTAARTIANTLRDICKRIMIERSLQLDASSSSSGSSRCAIRPTDLPTEHRRWIRHPASFPTPMEEPKKVLRAQYIGSLEVDQPTGMEVLNDAIGKLVTTTPVENWDNVNVSVAPSMISVNTSDQDARLLCECRVRYLSFLGIGKNIKNCAFIMHTAQDKFVAHVFHCEPSSGALCKTIEAACKLRYQKCLDAHPEGSGRYSADSHTPGKGIGATLKNLMSSFSLKKDKASS</sequence>
<dbReference type="CDD" id="cd01271">
    <property type="entry name" value="PTB2_Fe65"/>
    <property type="match status" value="1"/>
</dbReference>
<feature type="region of interest" description="Disordered" evidence="3">
    <location>
        <begin position="407"/>
        <end position="449"/>
    </location>
</feature>
<feature type="region of interest" description="Disordered" evidence="3">
    <location>
        <begin position="84"/>
        <end position="115"/>
    </location>
</feature>
<feature type="domain" description="PID" evidence="4">
    <location>
        <begin position="653"/>
        <end position="778"/>
    </location>
</feature>
<feature type="compositionally biased region" description="Acidic residues" evidence="3">
    <location>
        <begin position="317"/>
        <end position="326"/>
    </location>
</feature>
<dbReference type="EnsemblMetazoa" id="AALFPA23_025057.R37351">
    <property type="protein sequence ID" value="AALFPA23_025057.P37351"/>
    <property type="gene ID" value="AALFPA23_025057"/>
</dbReference>
<dbReference type="InterPro" id="IPR011993">
    <property type="entry name" value="PH-like_dom_sf"/>
</dbReference>
<dbReference type="InterPro" id="IPR036020">
    <property type="entry name" value="WW_dom_sf"/>
</dbReference>
<feature type="compositionally biased region" description="Basic and acidic residues" evidence="3">
    <location>
        <begin position="271"/>
        <end position="291"/>
    </location>
</feature>
<dbReference type="Gene3D" id="2.20.70.10">
    <property type="match status" value="1"/>
</dbReference>
<evidence type="ECO:0000256" key="1">
    <source>
        <dbReference type="ARBA" id="ARBA00022737"/>
    </source>
</evidence>
<dbReference type="InterPro" id="IPR039576">
    <property type="entry name" value="APBB1/2/3"/>
</dbReference>
<feature type="coiled-coil region" evidence="2">
    <location>
        <begin position="39"/>
        <end position="73"/>
    </location>
</feature>
<dbReference type="EnsemblMetazoa" id="AALFPA23_025057.R37352">
    <property type="protein sequence ID" value="AALFPA23_025057.P37352"/>
    <property type="gene ID" value="AALFPA23_025057"/>
</dbReference>
<reference evidence="7" key="1">
    <citation type="journal article" date="2015" name="Proc. Natl. Acad. Sci. U.S.A.">
        <title>Genome sequence of the Asian Tiger mosquito, Aedes albopictus, reveals insights into its biology, genetics, and evolution.</title>
        <authorList>
            <person name="Chen X.G."/>
            <person name="Jiang X."/>
            <person name="Gu J."/>
            <person name="Xu M."/>
            <person name="Wu Y."/>
            <person name="Deng Y."/>
            <person name="Zhang C."/>
            <person name="Bonizzoni M."/>
            <person name="Dermauw W."/>
            <person name="Vontas J."/>
            <person name="Armbruster P."/>
            <person name="Huang X."/>
            <person name="Yang Y."/>
            <person name="Zhang H."/>
            <person name="He W."/>
            <person name="Peng H."/>
            <person name="Liu Y."/>
            <person name="Wu K."/>
            <person name="Chen J."/>
            <person name="Lirakis M."/>
            <person name="Topalis P."/>
            <person name="Van Leeuwen T."/>
            <person name="Hall A.B."/>
            <person name="Jiang X."/>
            <person name="Thorpe C."/>
            <person name="Mueller R.L."/>
            <person name="Sun C."/>
            <person name="Waterhouse R.M."/>
            <person name="Yan G."/>
            <person name="Tu Z.J."/>
            <person name="Fang X."/>
            <person name="James A.A."/>
        </authorList>
    </citation>
    <scope>NUCLEOTIDE SEQUENCE [LARGE SCALE GENOMIC DNA]</scope>
    <source>
        <strain evidence="7">Foshan</strain>
    </source>
</reference>
<dbReference type="CDD" id="cd00201">
    <property type="entry name" value="WW"/>
    <property type="match status" value="1"/>
</dbReference>
<reference evidence="6" key="2">
    <citation type="submission" date="2025-05" db="UniProtKB">
        <authorList>
            <consortium name="EnsemblMetazoa"/>
        </authorList>
    </citation>
    <scope>IDENTIFICATION</scope>
    <source>
        <strain evidence="6">Foshan</strain>
    </source>
</reference>